<keyword evidence="1" id="KW-1133">Transmembrane helix</keyword>
<proteinExistence type="predicted"/>
<keyword evidence="1" id="KW-0472">Membrane</keyword>
<organism evidence="2 3">
    <name type="scientific">Protopolystoma xenopodis</name>
    <dbReference type="NCBI Taxonomy" id="117903"/>
    <lineage>
        <taxon>Eukaryota</taxon>
        <taxon>Metazoa</taxon>
        <taxon>Spiralia</taxon>
        <taxon>Lophotrochozoa</taxon>
        <taxon>Platyhelminthes</taxon>
        <taxon>Monogenea</taxon>
        <taxon>Polyopisthocotylea</taxon>
        <taxon>Polystomatidea</taxon>
        <taxon>Polystomatidae</taxon>
        <taxon>Protopolystoma</taxon>
    </lineage>
</organism>
<dbReference type="Proteomes" id="UP000784294">
    <property type="component" value="Unassembled WGS sequence"/>
</dbReference>
<dbReference type="AlphaFoldDB" id="A0A3S5AEI7"/>
<keyword evidence="3" id="KW-1185">Reference proteome</keyword>
<comment type="caution">
    <text evidence="2">The sequence shown here is derived from an EMBL/GenBank/DDBJ whole genome shotgun (WGS) entry which is preliminary data.</text>
</comment>
<evidence type="ECO:0000313" key="3">
    <source>
        <dbReference type="Proteomes" id="UP000784294"/>
    </source>
</evidence>
<gene>
    <name evidence="2" type="ORF">PXEA_LOCUS11929</name>
</gene>
<accession>A0A3S5AEI7</accession>
<reference evidence="2" key="1">
    <citation type="submission" date="2018-11" db="EMBL/GenBank/DDBJ databases">
        <authorList>
            <consortium name="Pathogen Informatics"/>
        </authorList>
    </citation>
    <scope>NUCLEOTIDE SEQUENCE</scope>
</reference>
<protein>
    <submittedName>
        <fullName evidence="2">Uncharacterized protein</fullName>
    </submittedName>
</protein>
<dbReference type="PANTHER" id="PTHR24330">
    <property type="entry name" value="HOMEOBOX PROTEIN BARH-LIKE"/>
    <property type="match status" value="1"/>
</dbReference>
<dbReference type="EMBL" id="CAAALY010037267">
    <property type="protein sequence ID" value="VEL18489.1"/>
    <property type="molecule type" value="Genomic_DNA"/>
</dbReference>
<evidence type="ECO:0000256" key="1">
    <source>
        <dbReference type="SAM" id="Phobius"/>
    </source>
</evidence>
<dbReference type="InterPro" id="IPR052145">
    <property type="entry name" value="Mediator/Homeobox_domain"/>
</dbReference>
<evidence type="ECO:0000313" key="2">
    <source>
        <dbReference type="EMBL" id="VEL18489.1"/>
    </source>
</evidence>
<sequence>VIPTTSDLVKAVEAEGRCEYRLPQVEAKKPVRRKRGHTFLGEKTSIFGALIKGEENAYITALLSFGLLVLVSLLTVGTIFAFCVKHRDKAAICSIRRKSKRSFPTVTATGDRSTGSGTTGSGLNLIDHESSLMLTDNQRPGDSHSILAATRNSEIGLKAATAASFVAGQLKAREKLASVGRPWSHVAAEPKQQQALQQLASPQQQLQLHQQQQQQLQLHQQQQQQQLQLQLQQQQHPLQLQQAMMLQHGMSPCGQFGPGQLGPYQQQQQQLAGMGMQPVTQMNSNLNPWMMMMMMNNNAGGNVAMPGGQAGLMQPGVPPGMMLNYGMPGGMMPSGGQGVNNNNNMMMMMNMLPMTMQQGLNLQQMGLNNNNTGMNSQLQQQQQAAMMFNLYPGASLPMNKQSGNLMYPMGMNNSFQY</sequence>
<dbReference type="PANTHER" id="PTHR24330:SF19">
    <property type="entry name" value="MEDIATOR OF RNA POLYMERASE II TRANSCRIPTION SUBUNIT 29"/>
    <property type="match status" value="1"/>
</dbReference>
<feature type="transmembrane region" description="Helical" evidence="1">
    <location>
        <begin position="57"/>
        <end position="84"/>
    </location>
</feature>
<name>A0A3S5AEI7_9PLAT</name>
<feature type="non-terminal residue" evidence="2">
    <location>
        <position position="1"/>
    </location>
</feature>
<keyword evidence="1" id="KW-0812">Transmembrane</keyword>